<feature type="transmembrane region" description="Helical" evidence="7">
    <location>
        <begin position="193"/>
        <end position="211"/>
    </location>
</feature>
<dbReference type="EMBL" id="AP018553">
    <property type="protein sequence ID" value="BBD72900.1"/>
    <property type="molecule type" value="Genomic_DNA"/>
</dbReference>
<comment type="subcellular location">
    <subcellularLocation>
        <location evidence="1">Cell membrane</location>
        <topology evidence="1">Multi-pass membrane protein</topology>
    </subcellularLocation>
</comment>
<dbReference type="FunFam" id="1.20.1720.10:FF:000021">
    <property type="entry name" value="Drug resistance transporter, EmrB/QacA subfamily"/>
    <property type="match status" value="1"/>
</dbReference>
<keyword evidence="5 7" id="KW-1133">Transmembrane helix</keyword>
<evidence type="ECO:0000313" key="9">
    <source>
        <dbReference type="EMBL" id="BBD72900.1"/>
    </source>
</evidence>
<feature type="transmembrane region" description="Helical" evidence="7">
    <location>
        <begin position="348"/>
        <end position="366"/>
    </location>
</feature>
<dbReference type="GO" id="GO:0005886">
    <property type="term" value="C:plasma membrane"/>
    <property type="evidence" value="ECO:0007669"/>
    <property type="project" value="UniProtKB-SubCell"/>
</dbReference>
<dbReference type="Proteomes" id="UP000276741">
    <property type="component" value="Chromosome"/>
</dbReference>
<dbReference type="EMBL" id="BMQS01000002">
    <property type="protein sequence ID" value="GGT88149.1"/>
    <property type="molecule type" value="Genomic_DNA"/>
</dbReference>
<evidence type="ECO:0000313" key="11">
    <source>
        <dbReference type="Proteomes" id="UP000276741"/>
    </source>
</evidence>
<evidence type="ECO:0000256" key="2">
    <source>
        <dbReference type="ARBA" id="ARBA00022448"/>
    </source>
</evidence>
<evidence type="ECO:0000256" key="6">
    <source>
        <dbReference type="ARBA" id="ARBA00023136"/>
    </source>
</evidence>
<reference evidence="10" key="4">
    <citation type="submission" date="2020-09" db="EMBL/GenBank/DDBJ databases">
        <authorList>
            <person name="Sun Q."/>
            <person name="Ohkuma M."/>
        </authorList>
    </citation>
    <scope>NUCLEOTIDE SEQUENCE</scope>
    <source>
        <strain evidence="10">JCM 31740</strain>
    </source>
</reference>
<feature type="transmembrane region" description="Helical" evidence="7">
    <location>
        <begin position="137"/>
        <end position="157"/>
    </location>
</feature>
<protein>
    <submittedName>
        <fullName evidence="9">MFS transporter</fullName>
    </submittedName>
</protein>
<name>A0A348B3Z8_9CREN</name>
<gene>
    <name evidence="10" type="ORF">GCM10007116_02630</name>
    <name evidence="9" type="ORF">HS1genome_1289</name>
</gene>
<evidence type="ECO:0000313" key="10">
    <source>
        <dbReference type="EMBL" id="GGT88149.1"/>
    </source>
</evidence>
<reference evidence="10" key="1">
    <citation type="journal article" date="2014" name="Int. J. Syst. Evol. Microbiol.">
        <title>Complete genome sequence of Corynebacterium casei LMG S-19264T (=DSM 44701T), isolated from a smear-ripened cheese.</title>
        <authorList>
            <consortium name="US DOE Joint Genome Institute (JGI-PGF)"/>
            <person name="Walter F."/>
            <person name="Albersmeier A."/>
            <person name="Kalinowski J."/>
            <person name="Ruckert C."/>
        </authorList>
    </citation>
    <scope>NUCLEOTIDE SEQUENCE</scope>
    <source>
        <strain evidence="10">JCM 31740</strain>
    </source>
</reference>
<accession>A0A348B3Z8</accession>
<dbReference type="Gene3D" id="1.20.1720.10">
    <property type="entry name" value="Multidrug resistance protein D"/>
    <property type="match status" value="1"/>
</dbReference>
<dbReference type="InterPro" id="IPR011701">
    <property type="entry name" value="MFS"/>
</dbReference>
<evidence type="ECO:0000256" key="3">
    <source>
        <dbReference type="ARBA" id="ARBA00022475"/>
    </source>
</evidence>
<keyword evidence="3" id="KW-1003">Cell membrane</keyword>
<dbReference type="OrthoDB" id="117970at2157"/>
<reference evidence="9" key="3">
    <citation type="journal article" date="2019" name="BMC Res. Notes">
        <title>Complete genome sequence of the Sulfodiicoccus acidiphilus strain HS-1T, the first crenarchaeon that lacks polB3, isolated from an acidic hot spring in Ohwaku-dani, Hakone, Japan.</title>
        <authorList>
            <person name="Sakai H.D."/>
            <person name="Kurosawa N."/>
        </authorList>
    </citation>
    <scope>NUCLEOTIDE SEQUENCE</scope>
    <source>
        <strain evidence="9">HS-1</strain>
    </source>
</reference>
<feature type="transmembrane region" description="Helical" evidence="7">
    <location>
        <begin position="289"/>
        <end position="311"/>
    </location>
</feature>
<keyword evidence="11" id="KW-1185">Reference proteome</keyword>
<feature type="transmembrane region" description="Helical" evidence="7">
    <location>
        <begin position="223"/>
        <end position="241"/>
    </location>
</feature>
<evidence type="ECO:0000259" key="8">
    <source>
        <dbReference type="PROSITE" id="PS50850"/>
    </source>
</evidence>
<dbReference type="PROSITE" id="PS50850">
    <property type="entry name" value="MFS"/>
    <property type="match status" value="1"/>
</dbReference>
<feature type="domain" description="Major facilitator superfamily (MFS) profile" evidence="8">
    <location>
        <begin position="7"/>
        <end position="465"/>
    </location>
</feature>
<feature type="transmembrane region" description="Helical" evidence="7">
    <location>
        <begin position="437"/>
        <end position="459"/>
    </location>
</feature>
<feature type="transmembrane region" description="Helical" evidence="7">
    <location>
        <begin position="262"/>
        <end position="283"/>
    </location>
</feature>
<dbReference type="SUPFAM" id="SSF103473">
    <property type="entry name" value="MFS general substrate transporter"/>
    <property type="match status" value="1"/>
</dbReference>
<evidence type="ECO:0000256" key="4">
    <source>
        <dbReference type="ARBA" id="ARBA00022692"/>
    </source>
</evidence>
<feature type="transmembrane region" description="Helical" evidence="7">
    <location>
        <begin position="6"/>
        <end position="28"/>
    </location>
</feature>
<organism evidence="9 11">
    <name type="scientific">Sulfodiicoccus acidiphilus</name>
    <dbReference type="NCBI Taxonomy" id="1670455"/>
    <lineage>
        <taxon>Archaea</taxon>
        <taxon>Thermoproteota</taxon>
        <taxon>Thermoprotei</taxon>
        <taxon>Sulfolobales</taxon>
        <taxon>Sulfolobaceae</taxon>
        <taxon>Sulfodiicoccus</taxon>
    </lineage>
</organism>
<keyword evidence="6 7" id="KW-0472">Membrane</keyword>
<feature type="transmembrane region" description="Helical" evidence="7">
    <location>
        <begin position="398"/>
        <end position="417"/>
    </location>
</feature>
<feature type="transmembrane region" description="Helical" evidence="7">
    <location>
        <begin position="40"/>
        <end position="61"/>
    </location>
</feature>
<dbReference type="KEGG" id="sacd:HS1genome_1289"/>
<dbReference type="RefSeq" id="WP_126450102.1">
    <property type="nucleotide sequence ID" value="NZ_AP018553.1"/>
</dbReference>
<dbReference type="Pfam" id="PF07690">
    <property type="entry name" value="MFS_1"/>
    <property type="match status" value="1"/>
</dbReference>
<dbReference type="CDD" id="cd17321">
    <property type="entry name" value="MFS_MMR_MDR_like"/>
    <property type="match status" value="1"/>
</dbReference>
<feature type="transmembrane region" description="Helical" evidence="7">
    <location>
        <begin position="163"/>
        <end position="181"/>
    </location>
</feature>
<dbReference type="Gene3D" id="1.20.1250.20">
    <property type="entry name" value="MFS general substrate transporter like domains"/>
    <property type="match status" value="1"/>
</dbReference>
<dbReference type="InterPro" id="IPR020846">
    <property type="entry name" value="MFS_dom"/>
</dbReference>
<dbReference type="Proteomes" id="UP000616143">
    <property type="component" value="Unassembled WGS sequence"/>
</dbReference>
<dbReference type="PANTHER" id="PTHR42718">
    <property type="entry name" value="MAJOR FACILITATOR SUPERFAMILY MULTIDRUG TRANSPORTER MFSC"/>
    <property type="match status" value="1"/>
</dbReference>
<feature type="transmembrane region" description="Helical" evidence="7">
    <location>
        <begin position="323"/>
        <end position="342"/>
    </location>
</feature>
<evidence type="ECO:0000256" key="1">
    <source>
        <dbReference type="ARBA" id="ARBA00004651"/>
    </source>
</evidence>
<dbReference type="InterPro" id="IPR036259">
    <property type="entry name" value="MFS_trans_sf"/>
</dbReference>
<dbReference type="GeneID" id="38666805"/>
<dbReference type="AlphaFoldDB" id="A0A348B3Z8"/>
<dbReference type="GO" id="GO:0022857">
    <property type="term" value="F:transmembrane transporter activity"/>
    <property type="evidence" value="ECO:0007669"/>
    <property type="project" value="InterPro"/>
</dbReference>
<keyword evidence="2" id="KW-0813">Transport</keyword>
<evidence type="ECO:0000256" key="7">
    <source>
        <dbReference type="SAM" id="Phobius"/>
    </source>
</evidence>
<dbReference type="PANTHER" id="PTHR42718:SF9">
    <property type="entry name" value="MAJOR FACILITATOR SUPERFAMILY MULTIDRUG TRANSPORTER MFSC"/>
    <property type="match status" value="1"/>
</dbReference>
<keyword evidence="4 7" id="KW-0812">Transmembrane</keyword>
<reference evidence="11" key="2">
    <citation type="submission" date="2018-04" db="EMBL/GenBank/DDBJ databases">
        <title>Complete genome sequence of Sulfodiicoccus acidiphilus strain HS-1.</title>
        <authorList>
            <person name="Sakai H.D."/>
            <person name="Kurosawa N."/>
        </authorList>
    </citation>
    <scope>NUCLEOTIDE SEQUENCE [LARGE SCALE GENOMIC DNA]</scope>
    <source>
        <strain evidence="11">HS-1</strain>
    </source>
</reference>
<proteinExistence type="predicted"/>
<evidence type="ECO:0000256" key="5">
    <source>
        <dbReference type="ARBA" id="ARBA00022989"/>
    </source>
</evidence>
<sequence>MNRTNLVLLVVLLGTMMSAIDTTIVILALPTIVQSLHSNLFTIIWVILLYILIVAVMTTQLGRLGDSYGRSRIYNLGFLVFTVGSAMCGAAPTDIFLIASRGLQAVGASMMQANGGAIIADHYPPNMRGRAYGYTSIGWNVGAILGIVLGGIITTFVGWRYIFYINVPIGIAAVVMGLRILQDKERIKRRVDVGGVVLLATSLALISYGASDIAGEGVTLLNSSFTGIGVALLFPFALLELRVPNPTIDFRAFKNRVLTSSLLASFMQSTGYLATAFILIMYLQGVRGLSPFSASLLLVPGYVLASLVAPWTGRLADRIGARIPATIGILLMMVAAFIYSTLTINTSYATIVLATVVGGVGSSLFYPANNSAVMANASRGFYGGVSGILRTLSNMGTLLSYVLAITVASLAIPRAVAFEVFLGTSNLVGGIGVKFLAGVHAAFLISIGILAVGAVLSAVRGKENRQAEPSQSQVVPQSLNK</sequence>
<dbReference type="FunFam" id="1.20.1250.20:FF:000503">
    <property type="entry name" value="Drug resistance transporter, EmrB/QacA subfamily"/>
    <property type="match status" value="1"/>
</dbReference>